<dbReference type="Pfam" id="PF02817">
    <property type="entry name" value="E3_binding"/>
    <property type="match status" value="1"/>
</dbReference>
<feature type="compositionally biased region" description="Basic residues" evidence="7">
    <location>
        <begin position="175"/>
        <end position="184"/>
    </location>
</feature>
<feature type="compositionally biased region" description="Low complexity" evidence="7">
    <location>
        <begin position="115"/>
        <end position="152"/>
    </location>
</feature>
<evidence type="ECO:0000259" key="9">
    <source>
        <dbReference type="PROSITE" id="PS51826"/>
    </source>
</evidence>
<evidence type="ECO:0000259" key="8">
    <source>
        <dbReference type="PROSITE" id="PS50968"/>
    </source>
</evidence>
<feature type="region of interest" description="Disordered" evidence="7">
    <location>
        <begin position="283"/>
        <end position="464"/>
    </location>
</feature>
<feature type="region of interest" description="Disordered" evidence="7">
    <location>
        <begin position="689"/>
        <end position="713"/>
    </location>
</feature>
<dbReference type="RefSeq" id="WP_248948379.1">
    <property type="nucleotide sequence ID" value="NZ_MAQA01000009.1"/>
</dbReference>
<protein>
    <recommendedName>
        <fullName evidence="6">Dihydrolipoamide acetyltransferase component of pyruvate dehydrogenase complex</fullName>
        <ecNumber evidence="6">2.3.1.-</ecNumber>
    </recommendedName>
</protein>
<evidence type="ECO:0000256" key="5">
    <source>
        <dbReference type="ARBA" id="ARBA00023315"/>
    </source>
</evidence>
<feature type="compositionally biased region" description="Gly residues" evidence="7">
    <location>
        <begin position="300"/>
        <end position="314"/>
    </location>
</feature>
<keyword evidence="4 6" id="KW-0450">Lipoyl</keyword>
<accession>A0ABX2Y6L4</accession>
<reference evidence="10 11" key="1">
    <citation type="submission" date="2016-06" db="EMBL/GenBank/DDBJ databases">
        <title>Genome sequence of Oerskovia enterophila DSM 43852.</title>
        <authorList>
            <person name="Poehlein A."/>
            <person name="Jag V."/>
            <person name="Bengelsdorf F.R."/>
            <person name="Daniel R."/>
            <person name="Duerre P."/>
        </authorList>
    </citation>
    <scope>NUCLEOTIDE SEQUENCE [LARGE SCALE GENOMIC DNA]</scope>
    <source>
        <strain evidence="10 11">DSM 43852</strain>
    </source>
</reference>
<dbReference type="GO" id="GO:0004742">
    <property type="term" value="F:dihydrolipoyllysine-residue acetyltransferase activity"/>
    <property type="evidence" value="ECO:0007669"/>
    <property type="project" value="UniProtKB-EC"/>
</dbReference>
<feature type="region of interest" description="Disordered" evidence="7">
    <location>
        <begin position="78"/>
        <end position="244"/>
    </location>
</feature>
<feature type="compositionally biased region" description="Gly residues" evidence="7">
    <location>
        <begin position="218"/>
        <end position="230"/>
    </location>
</feature>
<evidence type="ECO:0000313" key="10">
    <source>
        <dbReference type="EMBL" id="OCI32135.1"/>
    </source>
</evidence>
<dbReference type="SUPFAM" id="SSF47005">
    <property type="entry name" value="Peripheral subunit-binding domain of 2-oxo acid dehydrogenase complex"/>
    <property type="match status" value="1"/>
</dbReference>
<dbReference type="InterPro" id="IPR011053">
    <property type="entry name" value="Single_hybrid_motif"/>
</dbReference>
<dbReference type="Pfam" id="PF00198">
    <property type="entry name" value="2-oxoacid_dh"/>
    <property type="match status" value="1"/>
</dbReference>
<feature type="compositionally biased region" description="Basic and acidic residues" evidence="7">
    <location>
        <begin position="448"/>
        <end position="459"/>
    </location>
</feature>
<evidence type="ECO:0000256" key="1">
    <source>
        <dbReference type="ARBA" id="ARBA00001938"/>
    </source>
</evidence>
<keyword evidence="5 6" id="KW-0012">Acyltransferase</keyword>
<organism evidence="10 11">
    <name type="scientific">Oerskovia enterophila</name>
    <dbReference type="NCBI Taxonomy" id="43678"/>
    <lineage>
        <taxon>Bacteria</taxon>
        <taxon>Bacillati</taxon>
        <taxon>Actinomycetota</taxon>
        <taxon>Actinomycetes</taxon>
        <taxon>Micrococcales</taxon>
        <taxon>Cellulomonadaceae</taxon>
        <taxon>Oerskovia</taxon>
    </lineage>
</organism>
<evidence type="ECO:0000313" key="11">
    <source>
        <dbReference type="Proteomes" id="UP000093412"/>
    </source>
</evidence>
<keyword evidence="11" id="KW-1185">Reference proteome</keyword>
<evidence type="ECO:0000256" key="3">
    <source>
        <dbReference type="ARBA" id="ARBA00022679"/>
    </source>
</evidence>
<dbReference type="PROSITE" id="PS50968">
    <property type="entry name" value="BIOTINYL_LIPOYL"/>
    <property type="match status" value="1"/>
</dbReference>
<feature type="domain" description="Lipoyl-binding" evidence="8">
    <location>
        <begin position="3"/>
        <end position="78"/>
    </location>
</feature>
<sequence>MSTREFRLPDLGEGLTESDLVSWHVAAGDTVELNQVIAEVETAKALVDLPSPYAGVVTVLHAEPGQTVNVGEPLVTFEVPDEGEAPGGTPSSGGAAGTRPDGGASVGRASGKGQAGRAPDGGASAGSSAGAGTAVRVPDGAASAGDSAGGDAEVAEEAPQPNLVGYGARPERSGRPARRARRAPARAAIENGRTGVEGPVGTPTSPISTDEPAPGQRPGTGTGTIAGAGAGEAVPAERPRSTPPVRRLAKLLGVHLERVVGTGARGLVTREDVLSAVSCAQAGARDGTAAGPEQATGHRTGTGTGAPAGRGAGTGRERNGVHGLPSTATAGPLSRGFVTGDVADRDTAGHDTTGTDGDEAALRTTGRFAPTSLRDILGQSGLARAAARRAGSFPPPDADSTPTAPGHEPGATPSDRGARGDRAAAARPGDGPGATPSGLRADGTPGRRTGDPGTRETRTPVRGVRKHTAAAMVASAFTAPQATVFLTVDVTPSTELLDRLRSHPLARGTRITVLALVARALCVVLPRHPSLASRWEDLPDGSAEIVHSPRVHLGIAVATERGLVVPHVPDAHTLGLTGLAEALADLTATARSGRTAPERLTGGTITITNVGVFGVDAGTPILVPGEAAILGVGAVRRRPWEHEGHVALRDVVTLSLSFDHRVVDGEQGARFLAELGALLADPALALLLAGDPGDPGDPADPDDQAARRTGGTS</sequence>
<dbReference type="InterPro" id="IPR023213">
    <property type="entry name" value="CAT-like_dom_sf"/>
</dbReference>
<dbReference type="InterPro" id="IPR000089">
    <property type="entry name" value="Biotin_lipoyl"/>
</dbReference>
<keyword evidence="3 6" id="KW-0808">Transferase</keyword>
<dbReference type="Gene3D" id="2.40.50.100">
    <property type="match status" value="1"/>
</dbReference>
<evidence type="ECO:0000256" key="7">
    <source>
        <dbReference type="SAM" id="MobiDB-lite"/>
    </source>
</evidence>
<dbReference type="SUPFAM" id="SSF51230">
    <property type="entry name" value="Single hybrid motif"/>
    <property type="match status" value="1"/>
</dbReference>
<gene>
    <name evidence="10" type="primary">pdhC_2</name>
    <name evidence="10" type="ORF">OERS_11070</name>
</gene>
<dbReference type="EMBL" id="MAQA01000009">
    <property type="protein sequence ID" value="OCI32135.1"/>
    <property type="molecule type" value="Genomic_DNA"/>
</dbReference>
<evidence type="ECO:0000256" key="4">
    <source>
        <dbReference type="ARBA" id="ARBA00022823"/>
    </source>
</evidence>
<dbReference type="PANTHER" id="PTHR43178:SF5">
    <property type="entry name" value="LIPOAMIDE ACYLTRANSFERASE COMPONENT OF BRANCHED-CHAIN ALPHA-KETO ACID DEHYDROGENASE COMPLEX, MITOCHONDRIAL"/>
    <property type="match status" value="1"/>
</dbReference>
<name>A0ABX2Y6L4_9CELL</name>
<comment type="caution">
    <text evidence="10">The sequence shown here is derived from an EMBL/GenBank/DDBJ whole genome shotgun (WGS) entry which is preliminary data.</text>
</comment>
<dbReference type="InterPro" id="IPR036625">
    <property type="entry name" value="E3-bd_dom_sf"/>
</dbReference>
<dbReference type="SUPFAM" id="SSF52777">
    <property type="entry name" value="CoA-dependent acyltransferases"/>
    <property type="match status" value="1"/>
</dbReference>
<dbReference type="InterPro" id="IPR001078">
    <property type="entry name" value="2-oxoacid_DH_actylTfrase"/>
</dbReference>
<dbReference type="PANTHER" id="PTHR43178">
    <property type="entry name" value="DIHYDROLIPOAMIDE ACETYLTRANSFERASE COMPONENT OF PYRUVATE DEHYDROGENASE COMPLEX"/>
    <property type="match status" value="1"/>
</dbReference>
<evidence type="ECO:0000256" key="6">
    <source>
        <dbReference type="RuleBase" id="RU003423"/>
    </source>
</evidence>
<dbReference type="EC" id="2.3.1.-" evidence="6"/>
<proteinExistence type="inferred from homology"/>
<comment type="similarity">
    <text evidence="2 6">Belongs to the 2-oxoacid dehydrogenase family.</text>
</comment>
<dbReference type="Gene3D" id="4.10.320.10">
    <property type="entry name" value="E3-binding domain"/>
    <property type="match status" value="1"/>
</dbReference>
<dbReference type="InterPro" id="IPR050743">
    <property type="entry name" value="2-oxoacid_DH_E2_comp"/>
</dbReference>
<dbReference type="PROSITE" id="PS51826">
    <property type="entry name" value="PSBD"/>
    <property type="match status" value="1"/>
</dbReference>
<comment type="cofactor">
    <cofactor evidence="1 6">
        <name>(R)-lipoate</name>
        <dbReference type="ChEBI" id="CHEBI:83088"/>
    </cofactor>
</comment>
<dbReference type="CDD" id="cd06849">
    <property type="entry name" value="lipoyl_domain"/>
    <property type="match status" value="1"/>
</dbReference>
<dbReference type="Pfam" id="PF00364">
    <property type="entry name" value="Biotin_lipoyl"/>
    <property type="match status" value="1"/>
</dbReference>
<dbReference type="InterPro" id="IPR004167">
    <property type="entry name" value="PSBD"/>
</dbReference>
<keyword evidence="10" id="KW-0670">Pyruvate</keyword>
<dbReference type="Proteomes" id="UP000093412">
    <property type="component" value="Unassembled WGS sequence"/>
</dbReference>
<feature type="compositionally biased region" description="Low complexity" evidence="7">
    <location>
        <begin position="383"/>
        <end position="405"/>
    </location>
</feature>
<evidence type="ECO:0000256" key="2">
    <source>
        <dbReference type="ARBA" id="ARBA00007317"/>
    </source>
</evidence>
<dbReference type="Gene3D" id="3.30.559.10">
    <property type="entry name" value="Chloramphenicol acetyltransferase-like domain"/>
    <property type="match status" value="1"/>
</dbReference>
<feature type="domain" description="Peripheral subunit-binding (PSBD)" evidence="9">
    <location>
        <begin position="240"/>
        <end position="277"/>
    </location>
</feature>